<keyword evidence="2" id="KW-0238">DNA-binding</keyword>
<keyword evidence="3" id="KW-0804">Transcription</keyword>
<dbReference type="SMART" id="SM00342">
    <property type="entry name" value="HTH_ARAC"/>
    <property type="match status" value="1"/>
</dbReference>
<dbReference type="Proteomes" id="UP000006820">
    <property type="component" value="Chromosome"/>
</dbReference>
<evidence type="ECO:0000259" key="4">
    <source>
        <dbReference type="PROSITE" id="PS01124"/>
    </source>
</evidence>
<sequence length="303" mass="32127">MPLGVAAETGAHAGAIGHRDVRGALPRRPAAPCDDARVELRRACRAVGIGVVTAGEHDGPDRVHRAVPALSTRLVVSLGAPLEFHYDGAVHTARAVVTGLMRPGVATPATALRSRQPVVYAELAPAALQRLIGVPLRDVDAGGLAADAVLPWVNALCEELAGRPVGDRVHVMRVRLLERLVGTDRAAGPDDAFRTLGRIRAGGGTVPVSTLAGEAHLSPRRLREVMRRSLGVTPKFASRVARLASAVERAAAGADSWTTVAADSGYHDQSHLVHDFRDLMDTTPTAWLGEEGRNLQGWWPPRP</sequence>
<reference evidence="5 6" key="1">
    <citation type="journal article" date="2004" name="Proc. Natl. Acad. Sci. U.S.A.">
        <title>The complete genomic sequence of Nocardia farcinica IFM 10152.</title>
        <authorList>
            <person name="Ishikawa J."/>
            <person name="Yamashita A."/>
            <person name="Mikami Y."/>
            <person name="Hoshino Y."/>
            <person name="Kurita H."/>
            <person name="Hotta K."/>
            <person name="Shiba T."/>
            <person name="Hattori M."/>
        </authorList>
    </citation>
    <scope>NUCLEOTIDE SEQUENCE [LARGE SCALE GENOMIC DNA]</scope>
    <source>
        <strain evidence="5 6">IFM 10152</strain>
    </source>
</reference>
<keyword evidence="6" id="KW-1185">Reference proteome</keyword>
<dbReference type="KEGG" id="nfa:NFA_16510"/>
<dbReference type="PROSITE" id="PS01124">
    <property type="entry name" value="HTH_ARAC_FAMILY_2"/>
    <property type="match status" value="1"/>
</dbReference>
<dbReference type="GO" id="GO:0003700">
    <property type="term" value="F:DNA-binding transcription factor activity"/>
    <property type="evidence" value="ECO:0007669"/>
    <property type="project" value="InterPro"/>
</dbReference>
<gene>
    <name evidence="5" type="ordered locus">NFA_16510</name>
</gene>
<dbReference type="InterPro" id="IPR018060">
    <property type="entry name" value="HTH_AraC"/>
</dbReference>
<evidence type="ECO:0000256" key="3">
    <source>
        <dbReference type="ARBA" id="ARBA00023163"/>
    </source>
</evidence>
<feature type="domain" description="HTH araC/xylS-type" evidence="4">
    <location>
        <begin position="208"/>
        <end position="290"/>
    </location>
</feature>
<dbReference type="AlphaFoldDB" id="Q5YZ94"/>
<evidence type="ECO:0000256" key="1">
    <source>
        <dbReference type="ARBA" id="ARBA00023015"/>
    </source>
</evidence>
<dbReference type="Pfam" id="PF12833">
    <property type="entry name" value="HTH_18"/>
    <property type="match status" value="1"/>
</dbReference>
<dbReference type="PANTHER" id="PTHR46796">
    <property type="entry name" value="HTH-TYPE TRANSCRIPTIONAL ACTIVATOR RHAS-RELATED"/>
    <property type="match status" value="1"/>
</dbReference>
<dbReference type="PANTHER" id="PTHR46796:SF15">
    <property type="entry name" value="BLL1074 PROTEIN"/>
    <property type="match status" value="1"/>
</dbReference>
<accession>Q5YZ94</accession>
<dbReference type="STRING" id="247156.NFA_16510"/>
<dbReference type="HOGENOM" id="CLU_066193_0_1_11"/>
<evidence type="ECO:0000256" key="2">
    <source>
        <dbReference type="ARBA" id="ARBA00023125"/>
    </source>
</evidence>
<protein>
    <submittedName>
        <fullName evidence="5">Putative transcriptional regulator</fullName>
    </submittedName>
</protein>
<keyword evidence="1" id="KW-0805">Transcription regulation</keyword>
<proteinExistence type="predicted"/>
<dbReference type="GO" id="GO:0043565">
    <property type="term" value="F:sequence-specific DNA binding"/>
    <property type="evidence" value="ECO:0007669"/>
    <property type="project" value="InterPro"/>
</dbReference>
<name>Q5YZ94_NOCFA</name>
<dbReference type="SUPFAM" id="SSF46689">
    <property type="entry name" value="Homeodomain-like"/>
    <property type="match status" value="1"/>
</dbReference>
<evidence type="ECO:0000313" key="5">
    <source>
        <dbReference type="EMBL" id="BAD56497.1"/>
    </source>
</evidence>
<dbReference type="InterPro" id="IPR009057">
    <property type="entry name" value="Homeodomain-like_sf"/>
</dbReference>
<dbReference type="Gene3D" id="1.10.10.60">
    <property type="entry name" value="Homeodomain-like"/>
    <property type="match status" value="1"/>
</dbReference>
<evidence type="ECO:0000313" key="6">
    <source>
        <dbReference type="Proteomes" id="UP000006820"/>
    </source>
</evidence>
<dbReference type="EMBL" id="AP006618">
    <property type="protein sequence ID" value="BAD56497.1"/>
    <property type="molecule type" value="Genomic_DNA"/>
</dbReference>
<dbReference type="eggNOG" id="COG2207">
    <property type="taxonomic scope" value="Bacteria"/>
</dbReference>
<organism evidence="5 6">
    <name type="scientific">Nocardia farcinica (strain IFM 10152)</name>
    <dbReference type="NCBI Taxonomy" id="247156"/>
    <lineage>
        <taxon>Bacteria</taxon>
        <taxon>Bacillati</taxon>
        <taxon>Actinomycetota</taxon>
        <taxon>Actinomycetes</taxon>
        <taxon>Mycobacteriales</taxon>
        <taxon>Nocardiaceae</taxon>
        <taxon>Nocardia</taxon>
    </lineage>
</organism>
<dbReference type="InterPro" id="IPR050204">
    <property type="entry name" value="AraC_XylS_family_regulators"/>
</dbReference>